<dbReference type="EMBL" id="JAAAHY010000034">
    <property type="protein sequence ID" value="KAF9968170.1"/>
    <property type="molecule type" value="Genomic_DNA"/>
</dbReference>
<evidence type="ECO:0000313" key="3">
    <source>
        <dbReference type="Proteomes" id="UP000738359"/>
    </source>
</evidence>
<evidence type="ECO:0000313" key="2">
    <source>
        <dbReference type="EMBL" id="KAF9968170.1"/>
    </source>
</evidence>
<proteinExistence type="predicted"/>
<dbReference type="GO" id="GO:0016491">
    <property type="term" value="F:oxidoreductase activity"/>
    <property type="evidence" value="ECO:0007669"/>
    <property type="project" value="InterPro"/>
</dbReference>
<accession>A0A9P6M6U9</accession>
<organism evidence="2 3">
    <name type="scientific">Mortierella alpina</name>
    <name type="common">Oleaginous fungus</name>
    <name type="synonym">Mortierella renispora</name>
    <dbReference type="NCBI Taxonomy" id="64518"/>
    <lineage>
        <taxon>Eukaryota</taxon>
        <taxon>Fungi</taxon>
        <taxon>Fungi incertae sedis</taxon>
        <taxon>Mucoromycota</taxon>
        <taxon>Mortierellomycotina</taxon>
        <taxon>Mortierellomycetes</taxon>
        <taxon>Mortierellales</taxon>
        <taxon>Mortierellaceae</taxon>
        <taxon>Mortierella</taxon>
    </lineage>
</organism>
<comment type="caution">
    <text evidence="2">The sequence shown here is derived from an EMBL/GenBank/DDBJ whole genome shotgun (WGS) entry which is preliminary data.</text>
</comment>
<feature type="domain" description="ER-bound oxygenase mpaB/mpaB'/Rubber oxygenase catalytic" evidence="1">
    <location>
        <begin position="141"/>
        <end position="349"/>
    </location>
</feature>
<reference evidence="2" key="1">
    <citation type="journal article" date="2020" name="Fungal Divers.">
        <title>Resolving the Mortierellaceae phylogeny through synthesis of multi-gene phylogenetics and phylogenomics.</title>
        <authorList>
            <person name="Vandepol N."/>
            <person name="Liber J."/>
            <person name="Desiro A."/>
            <person name="Na H."/>
            <person name="Kennedy M."/>
            <person name="Barry K."/>
            <person name="Grigoriev I.V."/>
            <person name="Miller A.N."/>
            <person name="O'Donnell K."/>
            <person name="Stajich J.E."/>
            <person name="Bonito G."/>
        </authorList>
    </citation>
    <scope>NUCLEOTIDE SEQUENCE</scope>
    <source>
        <strain evidence="2">CK1249</strain>
    </source>
</reference>
<protein>
    <recommendedName>
        <fullName evidence="1">ER-bound oxygenase mpaB/mpaB'/Rubber oxygenase catalytic domain-containing protein</fullName>
    </recommendedName>
</protein>
<dbReference type="InterPro" id="IPR018713">
    <property type="entry name" value="MPAB/Lcp_cat_dom"/>
</dbReference>
<dbReference type="Proteomes" id="UP000738359">
    <property type="component" value="Unassembled WGS sequence"/>
</dbReference>
<dbReference type="AlphaFoldDB" id="A0A9P6M6U9"/>
<dbReference type="PANTHER" id="PTHR37539:SF1">
    <property type="entry name" value="ER-BOUND OXYGENASE MPAB_MPAB'_RUBBER OXYGENASE CATALYTIC DOMAIN-CONTAINING PROTEIN"/>
    <property type="match status" value="1"/>
</dbReference>
<dbReference type="OrthoDB" id="6361347at2759"/>
<dbReference type="PANTHER" id="PTHR37539">
    <property type="entry name" value="SECRETED PROTEIN-RELATED"/>
    <property type="match status" value="1"/>
</dbReference>
<sequence length="847" mass="97243">MSCPAGYTFDPTSRVAPFAAATEAFELGQRIKYWDGDIIWTKHHLPASRLEPLRCLGDPLADEALAALDIKRGEDALEALLAYTAESTHEQKSPAPQQLLTQVMTVPDWVDWDRIKRGQQVFCHEGHELHRLRVVSGEKTKQRILETAQFVYDVFHSLDYLQPGSGLAWKSFIQIRLLHGGVRARLLKISRAHPKYYNLKEDGVPINQEDQLSTLFSLSSMIWQVIERRQGVQMTTQERGDFLHVWRYVGYIMGVDDVLGVIQTPERAEACMESMRLHLEKPNVDSGRMCSTMFHNLTTPRRHVVQITKTTGLINRYKLHLALSEHLFGPELWVMNGLPPITRSYRALREMTLSVLVFDLWLITKSSWWFRFRTLLLREYLTASVVRRLGSRRTQFELRELPQVRASMSCPAGYTFDPAPRVAPFAAATETFKLGQRIRFWDATAIWTEHHLPASKLEPLRSLGDPLSDAALAALEIKPGEDALEALLAYTARPSDEQKSPAPQQFLTEVMTVPDWVDWDRIKRGQQVYWRYCLFMKFTLLHMAVAGGMSMSKPMKVLKSSSYLFGKQNERRVIETAQYVQELVHSPDYLRPGSGLAWKSTVRVRLLHSAVRARILKPSQGHPKYYDVEEYGVPINQEDLLAVMFSLSCLMWRAMEFRLGAHMKTQEREDFLHLWRYVGCLMGVDDILSVTQTPERADACLESMGLHLSDFNAESGRHLVTWTRNLYPRSRKAFGLLERYKLHMAMAEQLMGPEAWEIQELPFATWPYRVVKDLIIYLMFFDLWLVTKSPWWLRFRTLLLQELIAANIAKKLGKRRTQFELTALATRSIDSGSQFAAGTYGSVSGTG</sequence>
<feature type="domain" description="ER-bound oxygenase mpaB/mpaB'/Rubber oxygenase catalytic" evidence="1">
    <location>
        <begin position="538"/>
        <end position="762"/>
    </location>
</feature>
<evidence type="ECO:0000259" key="1">
    <source>
        <dbReference type="Pfam" id="PF09995"/>
    </source>
</evidence>
<keyword evidence="3" id="KW-1185">Reference proteome</keyword>
<dbReference type="Pfam" id="PF09995">
    <property type="entry name" value="MPAB_Lcp_cat"/>
    <property type="match status" value="2"/>
</dbReference>
<dbReference type="InterPro" id="IPR037473">
    <property type="entry name" value="Lcp-like"/>
</dbReference>
<name>A0A9P6M6U9_MORAP</name>
<gene>
    <name evidence="2" type="ORF">BGZ70_006147</name>
</gene>